<feature type="compositionally biased region" description="Low complexity" evidence="1">
    <location>
        <begin position="62"/>
        <end position="71"/>
    </location>
</feature>
<dbReference type="Proteomes" id="UP000325081">
    <property type="component" value="Unassembled WGS sequence"/>
</dbReference>
<keyword evidence="3" id="KW-1185">Reference proteome</keyword>
<evidence type="ECO:0000256" key="1">
    <source>
        <dbReference type="SAM" id="MobiDB-lite"/>
    </source>
</evidence>
<gene>
    <name evidence="2" type="ORF">STAS_21544</name>
</gene>
<keyword evidence="2" id="KW-0472">Membrane</keyword>
<sequence>MSSSRGGRGSNFGQKRRNIDTGPSSSRPPFPEFANQSIHVDIPGVADEIDEAMIERIFGSIQPEQQEQQQPYHDHFDDIFGESPPEVQQPTQQQQPDPEI</sequence>
<feature type="compositionally biased region" description="Low complexity" evidence="1">
    <location>
        <begin position="84"/>
        <end position="100"/>
    </location>
</feature>
<reference evidence="3" key="1">
    <citation type="journal article" date="2019" name="Curr. Biol.">
        <title>Genome Sequence of Striga asiatica Provides Insight into the Evolution of Plant Parasitism.</title>
        <authorList>
            <person name="Yoshida S."/>
            <person name="Kim S."/>
            <person name="Wafula E.K."/>
            <person name="Tanskanen J."/>
            <person name="Kim Y.M."/>
            <person name="Honaas L."/>
            <person name="Yang Z."/>
            <person name="Spallek T."/>
            <person name="Conn C.E."/>
            <person name="Ichihashi Y."/>
            <person name="Cheong K."/>
            <person name="Cui S."/>
            <person name="Der J.P."/>
            <person name="Gundlach H."/>
            <person name="Jiao Y."/>
            <person name="Hori C."/>
            <person name="Ishida J.K."/>
            <person name="Kasahara H."/>
            <person name="Kiba T."/>
            <person name="Kim M.S."/>
            <person name="Koo N."/>
            <person name="Laohavisit A."/>
            <person name="Lee Y.H."/>
            <person name="Lumba S."/>
            <person name="McCourt P."/>
            <person name="Mortimer J.C."/>
            <person name="Mutuku J.M."/>
            <person name="Nomura T."/>
            <person name="Sasaki-Sekimoto Y."/>
            <person name="Seto Y."/>
            <person name="Wang Y."/>
            <person name="Wakatake T."/>
            <person name="Sakakibara H."/>
            <person name="Demura T."/>
            <person name="Yamaguchi S."/>
            <person name="Yoneyama K."/>
            <person name="Manabe R.I."/>
            <person name="Nelson D.C."/>
            <person name="Schulman A.H."/>
            <person name="Timko M.P."/>
            <person name="dePamphilis C.W."/>
            <person name="Choi D."/>
            <person name="Shirasu K."/>
        </authorList>
    </citation>
    <scope>NUCLEOTIDE SEQUENCE [LARGE SCALE GENOMIC DNA]</scope>
    <source>
        <strain evidence="3">cv. UVA1</strain>
    </source>
</reference>
<organism evidence="2 3">
    <name type="scientific">Striga asiatica</name>
    <name type="common">Asiatic witchweed</name>
    <name type="synonym">Buchnera asiatica</name>
    <dbReference type="NCBI Taxonomy" id="4170"/>
    <lineage>
        <taxon>Eukaryota</taxon>
        <taxon>Viridiplantae</taxon>
        <taxon>Streptophyta</taxon>
        <taxon>Embryophyta</taxon>
        <taxon>Tracheophyta</taxon>
        <taxon>Spermatophyta</taxon>
        <taxon>Magnoliopsida</taxon>
        <taxon>eudicotyledons</taxon>
        <taxon>Gunneridae</taxon>
        <taxon>Pentapetalae</taxon>
        <taxon>asterids</taxon>
        <taxon>lamiids</taxon>
        <taxon>Lamiales</taxon>
        <taxon>Orobanchaceae</taxon>
        <taxon>Buchnereae</taxon>
        <taxon>Striga</taxon>
    </lineage>
</organism>
<accession>A0A5A7QI64</accession>
<name>A0A5A7QI64_STRAF</name>
<comment type="caution">
    <text evidence="2">The sequence shown here is derived from an EMBL/GenBank/DDBJ whole genome shotgun (WGS) entry which is preliminary data.</text>
</comment>
<feature type="region of interest" description="Disordered" evidence="1">
    <location>
        <begin position="58"/>
        <end position="100"/>
    </location>
</feature>
<keyword evidence="2" id="KW-0812">Transmembrane</keyword>
<protein>
    <submittedName>
        <fullName evidence="2">Seven transmembrane MLO family protein</fullName>
    </submittedName>
</protein>
<proteinExistence type="predicted"/>
<dbReference type="AlphaFoldDB" id="A0A5A7QI64"/>
<evidence type="ECO:0000313" key="3">
    <source>
        <dbReference type="Proteomes" id="UP000325081"/>
    </source>
</evidence>
<feature type="region of interest" description="Disordered" evidence="1">
    <location>
        <begin position="1"/>
        <end position="38"/>
    </location>
</feature>
<feature type="compositionally biased region" description="Gly residues" evidence="1">
    <location>
        <begin position="1"/>
        <end position="10"/>
    </location>
</feature>
<evidence type="ECO:0000313" key="2">
    <source>
        <dbReference type="EMBL" id="GER44636.1"/>
    </source>
</evidence>
<dbReference type="EMBL" id="BKCP01007070">
    <property type="protein sequence ID" value="GER44636.1"/>
    <property type="molecule type" value="Genomic_DNA"/>
</dbReference>